<sequence length="388" mass="42270">MSNTRKRVAVIGLGTAGSMSAWRLASRGADVVGYEQFGIAHDRSAHAGESRIFRTAYFEDPEYVPLLRTARALWRQLEGETGSRLLTLAGNLMLGEASSQMANVGDSIDKFGVDASIIPLEEALTRWPHHPFREGDAVVLDREAGYLRPELAVLTAAYRAEALGAQLRSYTPVDAIEVKDDGVWVAAHGQRERYDHVIITTGPWATKLLPELAPLVEVRKAVSAWFITKERGAFDPATFPSFIRTTPEEFYGLPAMSGNGLKLGLSGTVNRPVADPDALDRTVPIDEIEAFRELVADSFPALYPDPVRVTAYMEGYTPDGHGIVGQPGHEERITVITGLSGHGFKLAPIFGDIAADYALHGASVNTIPVLNPDRFLAVPARRRIDDVT</sequence>
<keyword evidence="7" id="KW-1185">Reference proteome</keyword>
<evidence type="ECO:0000256" key="4">
    <source>
        <dbReference type="ARBA" id="ARBA00023002"/>
    </source>
</evidence>
<evidence type="ECO:0000313" key="7">
    <source>
        <dbReference type="Proteomes" id="UP001549307"/>
    </source>
</evidence>
<evidence type="ECO:0000256" key="1">
    <source>
        <dbReference type="ARBA" id="ARBA00001974"/>
    </source>
</evidence>
<evidence type="ECO:0000256" key="3">
    <source>
        <dbReference type="ARBA" id="ARBA00022827"/>
    </source>
</evidence>
<dbReference type="SUPFAM" id="SSF51905">
    <property type="entry name" value="FAD/NAD(P)-binding domain"/>
    <property type="match status" value="1"/>
</dbReference>
<feature type="domain" description="FAD dependent oxidoreductase" evidence="5">
    <location>
        <begin position="7"/>
        <end position="356"/>
    </location>
</feature>
<dbReference type="PANTHER" id="PTHR10961:SF7">
    <property type="entry name" value="FAD DEPENDENT OXIDOREDUCTASE DOMAIN-CONTAINING PROTEIN"/>
    <property type="match status" value="1"/>
</dbReference>
<comment type="cofactor">
    <cofactor evidence="1">
        <name>FAD</name>
        <dbReference type="ChEBI" id="CHEBI:57692"/>
    </cofactor>
</comment>
<dbReference type="InterPro" id="IPR006076">
    <property type="entry name" value="FAD-dep_OxRdtase"/>
</dbReference>
<dbReference type="EC" id="1.5.3.1" evidence="6"/>
<dbReference type="EMBL" id="JBEPSN010000001">
    <property type="protein sequence ID" value="MET4538603.1"/>
    <property type="molecule type" value="Genomic_DNA"/>
</dbReference>
<dbReference type="Gene3D" id="3.50.50.60">
    <property type="entry name" value="FAD/NAD(P)-binding domain"/>
    <property type="match status" value="1"/>
</dbReference>
<proteinExistence type="predicted"/>
<evidence type="ECO:0000259" key="5">
    <source>
        <dbReference type="Pfam" id="PF01266"/>
    </source>
</evidence>
<keyword evidence="4 6" id="KW-0560">Oxidoreductase</keyword>
<dbReference type="GeneID" id="92751332"/>
<evidence type="ECO:0000313" key="6">
    <source>
        <dbReference type="EMBL" id="MET4538603.1"/>
    </source>
</evidence>
<dbReference type="Proteomes" id="UP001549307">
    <property type="component" value="Unassembled WGS sequence"/>
</dbReference>
<organism evidence="6 7">
    <name type="scientific">Arthrobacter bambusae</name>
    <dbReference type="NCBI Taxonomy" id="1338426"/>
    <lineage>
        <taxon>Bacteria</taxon>
        <taxon>Bacillati</taxon>
        <taxon>Actinomycetota</taxon>
        <taxon>Actinomycetes</taxon>
        <taxon>Micrococcales</taxon>
        <taxon>Micrococcaceae</taxon>
        <taxon>Arthrobacter</taxon>
    </lineage>
</organism>
<keyword evidence="2" id="KW-0285">Flavoprotein</keyword>
<keyword evidence="3" id="KW-0274">FAD</keyword>
<dbReference type="SUPFAM" id="SSF54373">
    <property type="entry name" value="FAD-linked reductases, C-terminal domain"/>
    <property type="match status" value="1"/>
</dbReference>
<comment type="caution">
    <text evidence="6">The sequence shown here is derived from an EMBL/GenBank/DDBJ whole genome shotgun (WGS) entry which is preliminary data.</text>
</comment>
<dbReference type="PANTHER" id="PTHR10961">
    <property type="entry name" value="PEROXISOMAL SARCOSINE OXIDASE"/>
    <property type="match status" value="1"/>
</dbReference>
<dbReference type="RefSeq" id="WP_354226148.1">
    <property type="nucleotide sequence ID" value="NZ_JBEPSN010000001.1"/>
</dbReference>
<dbReference type="Gene3D" id="3.30.9.10">
    <property type="entry name" value="D-Amino Acid Oxidase, subunit A, domain 2"/>
    <property type="match status" value="1"/>
</dbReference>
<reference evidence="6 7" key="1">
    <citation type="submission" date="2024-06" db="EMBL/GenBank/DDBJ databases">
        <title>Sorghum-associated microbial communities from plants grown in Nebraska, USA.</title>
        <authorList>
            <person name="Schachtman D."/>
        </authorList>
    </citation>
    <scope>NUCLEOTIDE SEQUENCE [LARGE SCALE GENOMIC DNA]</scope>
    <source>
        <strain evidence="6 7">3552</strain>
    </source>
</reference>
<protein>
    <submittedName>
        <fullName evidence="6">Sarcosine oxidase</fullName>
        <ecNumber evidence="6">1.5.3.1</ecNumber>
    </submittedName>
</protein>
<evidence type="ECO:0000256" key="2">
    <source>
        <dbReference type="ARBA" id="ARBA00022630"/>
    </source>
</evidence>
<dbReference type="Pfam" id="PF01266">
    <property type="entry name" value="DAO"/>
    <property type="match status" value="1"/>
</dbReference>
<dbReference type="NCBIfam" id="NF008425">
    <property type="entry name" value="PRK11259.1"/>
    <property type="match status" value="1"/>
</dbReference>
<accession>A0ABV2P1J6</accession>
<gene>
    <name evidence="6" type="ORF">ABIE37_000358</name>
</gene>
<dbReference type="InterPro" id="IPR036188">
    <property type="entry name" value="FAD/NAD-bd_sf"/>
</dbReference>
<name>A0ABV2P1J6_9MICC</name>
<dbReference type="GO" id="GO:0008115">
    <property type="term" value="F:sarcosine oxidase activity"/>
    <property type="evidence" value="ECO:0007669"/>
    <property type="project" value="UniProtKB-EC"/>
</dbReference>
<dbReference type="InterPro" id="IPR045170">
    <property type="entry name" value="MTOX"/>
</dbReference>